<dbReference type="Proteomes" id="UP000726737">
    <property type="component" value="Unassembled WGS sequence"/>
</dbReference>
<dbReference type="SUPFAM" id="SSF53056">
    <property type="entry name" value="beta-carbonic anhydrase, cab"/>
    <property type="match status" value="1"/>
</dbReference>
<evidence type="ECO:0000313" key="11">
    <source>
        <dbReference type="EMBL" id="KAG0266870.1"/>
    </source>
</evidence>
<comment type="cofactor">
    <cofactor evidence="9">
        <name>Zn(2+)</name>
        <dbReference type="ChEBI" id="CHEBI:29105"/>
    </cofactor>
    <text evidence="9">Binds 1 zinc ion per subunit.</text>
</comment>
<dbReference type="EC" id="4.2.1.1" evidence="2"/>
<feature type="region of interest" description="Disordered" evidence="10">
    <location>
        <begin position="1"/>
        <end position="53"/>
    </location>
</feature>
<feature type="binding site" evidence="9">
    <location>
        <position position="235"/>
    </location>
    <ligand>
        <name>Zn(2+)</name>
        <dbReference type="ChEBI" id="CHEBI:29105"/>
    </ligand>
</feature>
<evidence type="ECO:0000256" key="3">
    <source>
        <dbReference type="ARBA" id="ARBA00014628"/>
    </source>
</evidence>
<evidence type="ECO:0000256" key="5">
    <source>
        <dbReference type="ARBA" id="ARBA00022833"/>
    </source>
</evidence>
<dbReference type="InterPro" id="IPR015892">
    <property type="entry name" value="Carbonic_anhydrase_CS"/>
</dbReference>
<dbReference type="SMART" id="SM00947">
    <property type="entry name" value="Pro_CA"/>
    <property type="match status" value="1"/>
</dbReference>
<dbReference type="CDD" id="cd00883">
    <property type="entry name" value="beta_CA_cladeA"/>
    <property type="match status" value="1"/>
</dbReference>
<feature type="binding site" evidence="9">
    <location>
        <position position="233"/>
    </location>
    <ligand>
        <name>Zn(2+)</name>
        <dbReference type="ChEBI" id="CHEBI:29105"/>
    </ligand>
</feature>
<keyword evidence="12" id="KW-1185">Reference proteome</keyword>
<feature type="binding site" evidence="9">
    <location>
        <position position="289"/>
    </location>
    <ligand>
        <name>Zn(2+)</name>
        <dbReference type="ChEBI" id="CHEBI:29105"/>
    </ligand>
</feature>
<feature type="region of interest" description="Disordered" evidence="10">
    <location>
        <begin position="82"/>
        <end position="105"/>
    </location>
</feature>
<feature type="compositionally biased region" description="Polar residues" evidence="10">
    <location>
        <begin position="1"/>
        <end position="18"/>
    </location>
</feature>
<dbReference type="AlphaFoldDB" id="A0A9P6UAS6"/>
<dbReference type="InterPro" id="IPR001765">
    <property type="entry name" value="Carbonic_anhydrase"/>
</dbReference>
<comment type="similarity">
    <text evidence="1">Belongs to the beta-class carbonic anhydrase family.</text>
</comment>
<comment type="catalytic activity">
    <reaction evidence="8">
        <text>hydrogencarbonate + H(+) = CO2 + H2O</text>
        <dbReference type="Rhea" id="RHEA:10748"/>
        <dbReference type="ChEBI" id="CHEBI:15377"/>
        <dbReference type="ChEBI" id="CHEBI:15378"/>
        <dbReference type="ChEBI" id="CHEBI:16526"/>
        <dbReference type="ChEBI" id="CHEBI:17544"/>
        <dbReference type="EC" id="4.2.1.1"/>
    </reaction>
</comment>
<dbReference type="InterPro" id="IPR036874">
    <property type="entry name" value="Carbonic_anhydrase_sf"/>
</dbReference>
<organism evidence="11 12">
    <name type="scientific">Mortierella polycephala</name>
    <dbReference type="NCBI Taxonomy" id="41804"/>
    <lineage>
        <taxon>Eukaryota</taxon>
        <taxon>Fungi</taxon>
        <taxon>Fungi incertae sedis</taxon>
        <taxon>Mucoromycota</taxon>
        <taxon>Mortierellomycotina</taxon>
        <taxon>Mortierellomycetes</taxon>
        <taxon>Mortierellales</taxon>
        <taxon>Mortierellaceae</taxon>
        <taxon>Mortierella</taxon>
    </lineage>
</organism>
<dbReference type="GO" id="GO:0008270">
    <property type="term" value="F:zinc ion binding"/>
    <property type="evidence" value="ECO:0007669"/>
    <property type="project" value="InterPro"/>
</dbReference>
<evidence type="ECO:0000256" key="1">
    <source>
        <dbReference type="ARBA" id="ARBA00006217"/>
    </source>
</evidence>
<dbReference type="GO" id="GO:0015976">
    <property type="term" value="P:carbon utilization"/>
    <property type="evidence" value="ECO:0007669"/>
    <property type="project" value="InterPro"/>
</dbReference>
<accession>A0A9P6UAS6</accession>
<sequence length="408" mass="44662">MTSRVSPSPSTLAQPSGSATKPIPTTPAIAIPQPRQTLDAAADSNSVLTSSSPVYSRAHPFLRKFQSTVHKVIAQQKQAASAMGSSAFSTSSSTLSESSSDDDKRVDEAIKSATAQPIRTKSPTTAAANATDAILNRRISHMNLDKVNESAKASKTGSGCSCSSHRFTSDDDSDDDIRVEPAQFPPISDEARRFSDTLLGQNKAWAIKKEQERPGFFARLEDQQKPQVLWIGCSDSRVPANQIVNLDPGEIFVHRNIANIVTHTDMNLLSVLEYAVDVLKVRHIIICGHYGCGGVAASLTQKQFGIIDNWLRNIKDLYTIHRKKFDTLPRGGKEQQDLLTELNVIQSALNVSHTSIIQRAWSRGENLSVHGWCYRLSDGVIRNLGLCIEGPGNVEEVYHVMEEVKSSR</sequence>
<comment type="caution">
    <text evidence="11">The sequence shown here is derived from an EMBL/GenBank/DDBJ whole genome shotgun (WGS) entry which is preliminary data.</text>
</comment>
<protein>
    <recommendedName>
        <fullName evidence="3">Carbonic anhydrase</fullName>
        <ecNumber evidence="2">4.2.1.1</ecNumber>
    </recommendedName>
    <alternativeName>
        <fullName evidence="7">Carbonate dehydratase</fullName>
    </alternativeName>
</protein>
<dbReference type="Gene3D" id="3.40.1050.10">
    <property type="entry name" value="Carbonic anhydrase"/>
    <property type="match status" value="1"/>
</dbReference>
<evidence type="ECO:0000256" key="9">
    <source>
        <dbReference type="PIRSR" id="PIRSR601765-1"/>
    </source>
</evidence>
<dbReference type="EMBL" id="JAAAJA010000011">
    <property type="protein sequence ID" value="KAG0266870.1"/>
    <property type="molecule type" value="Genomic_DNA"/>
</dbReference>
<feature type="compositionally biased region" description="Low complexity" evidence="10">
    <location>
        <begin position="19"/>
        <end position="34"/>
    </location>
</feature>
<dbReference type="Pfam" id="PF00484">
    <property type="entry name" value="Pro_CA"/>
    <property type="match status" value="1"/>
</dbReference>
<dbReference type="FunFam" id="3.40.1050.10:FF:000001">
    <property type="entry name" value="Carbonic anhydrase"/>
    <property type="match status" value="1"/>
</dbReference>
<dbReference type="OrthoDB" id="10248475at2759"/>
<name>A0A9P6UAS6_9FUNG</name>
<dbReference type="PROSITE" id="PS00705">
    <property type="entry name" value="PROK_CO2_ANHYDRASE_2"/>
    <property type="match status" value="1"/>
</dbReference>
<keyword evidence="6" id="KW-0456">Lyase</keyword>
<evidence type="ECO:0000256" key="8">
    <source>
        <dbReference type="ARBA" id="ARBA00048348"/>
    </source>
</evidence>
<evidence type="ECO:0000313" key="12">
    <source>
        <dbReference type="Proteomes" id="UP000726737"/>
    </source>
</evidence>
<feature type="region of interest" description="Disordered" evidence="10">
    <location>
        <begin position="152"/>
        <end position="177"/>
    </location>
</feature>
<dbReference type="PROSITE" id="PS00704">
    <property type="entry name" value="PROK_CO2_ANHYDRASE_1"/>
    <property type="match status" value="1"/>
</dbReference>
<dbReference type="PANTHER" id="PTHR11002:SF76">
    <property type="entry name" value="CARBONIC ANHYDRASE"/>
    <property type="match status" value="1"/>
</dbReference>
<dbReference type="GO" id="GO:0004089">
    <property type="term" value="F:carbonate dehydratase activity"/>
    <property type="evidence" value="ECO:0007669"/>
    <property type="project" value="UniProtKB-EC"/>
</dbReference>
<evidence type="ECO:0000256" key="10">
    <source>
        <dbReference type="SAM" id="MobiDB-lite"/>
    </source>
</evidence>
<proteinExistence type="inferred from homology"/>
<feature type="compositionally biased region" description="Low complexity" evidence="10">
    <location>
        <begin position="82"/>
        <end position="98"/>
    </location>
</feature>
<evidence type="ECO:0000256" key="4">
    <source>
        <dbReference type="ARBA" id="ARBA00022723"/>
    </source>
</evidence>
<dbReference type="PANTHER" id="PTHR11002">
    <property type="entry name" value="CARBONIC ANHYDRASE"/>
    <property type="match status" value="1"/>
</dbReference>
<gene>
    <name evidence="11" type="ORF">BG011_000485</name>
</gene>
<evidence type="ECO:0000256" key="2">
    <source>
        <dbReference type="ARBA" id="ARBA00012925"/>
    </source>
</evidence>
<keyword evidence="4 9" id="KW-0479">Metal-binding</keyword>
<feature type="compositionally biased region" description="Polar residues" evidence="10">
    <location>
        <begin position="152"/>
        <end position="166"/>
    </location>
</feature>
<evidence type="ECO:0000256" key="7">
    <source>
        <dbReference type="ARBA" id="ARBA00031969"/>
    </source>
</evidence>
<feature type="compositionally biased region" description="Polar residues" evidence="10">
    <location>
        <begin position="43"/>
        <end position="53"/>
    </location>
</feature>
<keyword evidence="5 9" id="KW-0862">Zinc</keyword>
<reference evidence="11" key="1">
    <citation type="journal article" date="2020" name="Fungal Divers.">
        <title>Resolving the Mortierellaceae phylogeny through synthesis of multi-gene phylogenetics and phylogenomics.</title>
        <authorList>
            <person name="Vandepol N."/>
            <person name="Liber J."/>
            <person name="Desiro A."/>
            <person name="Na H."/>
            <person name="Kennedy M."/>
            <person name="Barry K."/>
            <person name="Grigoriev I.V."/>
            <person name="Miller A.N."/>
            <person name="O'Donnell K."/>
            <person name="Stajich J.E."/>
            <person name="Bonito G."/>
        </authorList>
    </citation>
    <scope>NUCLEOTIDE SEQUENCE</scope>
    <source>
        <strain evidence="11">KOD948</strain>
    </source>
</reference>
<evidence type="ECO:0000256" key="6">
    <source>
        <dbReference type="ARBA" id="ARBA00023239"/>
    </source>
</evidence>
<feature type="binding site" evidence="9">
    <location>
        <position position="292"/>
    </location>
    <ligand>
        <name>Zn(2+)</name>
        <dbReference type="ChEBI" id="CHEBI:29105"/>
    </ligand>
</feature>